<gene>
    <name evidence="2" type="primary">FAM72A</name>
</gene>
<dbReference type="AlphaFoldDB" id="A0A8C7BG27"/>
<organism evidence="2 3">
    <name type="scientific">Neovison vison</name>
    <name type="common">American mink</name>
    <name type="synonym">Mustela vison</name>
    <dbReference type="NCBI Taxonomy" id="452646"/>
    <lineage>
        <taxon>Eukaryota</taxon>
        <taxon>Metazoa</taxon>
        <taxon>Chordata</taxon>
        <taxon>Craniata</taxon>
        <taxon>Vertebrata</taxon>
        <taxon>Euteleostomi</taxon>
        <taxon>Mammalia</taxon>
        <taxon>Eutheria</taxon>
        <taxon>Laurasiatheria</taxon>
        <taxon>Carnivora</taxon>
        <taxon>Caniformia</taxon>
        <taxon>Musteloidea</taxon>
        <taxon>Mustelidae</taxon>
        <taxon>Mustelinae</taxon>
        <taxon>Neogale</taxon>
    </lineage>
</organism>
<evidence type="ECO:0000313" key="2">
    <source>
        <dbReference type="Ensembl" id="ENSNVIP00000023635.1"/>
    </source>
</evidence>
<proteinExistence type="predicted"/>
<name>A0A8C7BG27_NEOVI</name>
<dbReference type="GeneTree" id="ENSGT00390000005106"/>
<sequence>MPATVTQKWTKGARVKRTWGGGWARASRRESQGRVPGCAVNGRERCSLEKSVPSPEEPRPTPQDPAGKQ</sequence>
<evidence type="ECO:0000256" key="1">
    <source>
        <dbReference type="SAM" id="MobiDB-lite"/>
    </source>
</evidence>
<protein>
    <submittedName>
        <fullName evidence="2">Uncharacterized protein</fullName>
    </submittedName>
</protein>
<dbReference type="Proteomes" id="UP000694425">
    <property type="component" value="Unplaced"/>
</dbReference>
<dbReference type="Ensembl" id="ENSNVIT00000027444.1">
    <property type="protein sequence ID" value="ENSNVIP00000023635.1"/>
    <property type="gene ID" value="ENSNVIG00000018314.1"/>
</dbReference>
<accession>A0A8C7BG27</accession>
<feature type="region of interest" description="Disordered" evidence="1">
    <location>
        <begin position="1"/>
        <end position="69"/>
    </location>
</feature>
<evidence type="ECO:0000313" key="3">
    <source>
        <dbReference type="Proteomes" id="UP000694425"/>
    </source>
</evidence>
<keyword evidence="3" id="KW-1185">Reference proteome</keyword>
<reference evidence="2" key="2">
    <citation type="submission" date="2025-09" db="UniProtKB">
        <authorList>
            <consortium name="Ensembl"/>
        </authorList>
    </citation>
    <scope>IDENTIFICATION</scope>
</reference>
<reference evidence="2" key="1">
    <citation type="submission" date="2025-08" db="UniProtKB">
        <authorList>
            <consortium name="Ensembl"/>
        </authorList>
    </citation>
    <scope>IDENTIFICATION</scope>
</reference>